<evidence type="ECO:0000313" key="1">
    <source>
        <dbReference type="EMBL" id="MFC4424927.1"/>
    </source>
</evidence>
<name>A0ABV8XK38_9DEIO</name>
<sequence>MIKPGPQKVTVDLTADERARLLRLHHTDGAWTRQELNDNFALGRVIQLERQNILGTIQTPLGYMTFLLAEGRIAVLGRSVGGPRLSTQLDRAYLRLALRQLDWPVSASQALAEAYGQEGMTQVDTPEGPALVLATLGTGQGYSAAGIRRVIPRQRSNALFHGYSVIILTPSPRRGQKAVAKESDWIQVRPILPRSTPHSRLQISQGWDEYLPPQPGPFLTPEALPLVAANLPGWSQQTLLLSRRERIERAVHDLAFDLVMSAAQLQRHYALQPEDLEGIPYVEDFITPINSAMAQEYRMRFFLAKKRQRYWSGPALGHHAATGEMRRLQHIPADPSRWSLGGRGKAAGRLKYEEPDAIAHSSYGDVPQEYDTGSYTMSKIETKLETYRDRGFLQPYWGVPSARRARRLKALIPANLLLVDWFR</sequence>
<keyword evidence="2" id="KW-1185">Reference proteome</keyword>
<dbReference type="EMBL" id="JBHSEH010000004">
    <property type="protein sequence ID" value="MFC4424927.1"/>
    <property type="molecule type" value="Genomic_DNA"/>
</dbReference>
<reference evidence="2" key="1">
    <citation type="journal article" date="2019" name="Int. J. Syst. Evol. Microbiol.">
        <title>The Global Catalogue of Microorganisms (GCM) 10K type strain sequencing project: providing services to taxonomists for standard genome sequencing and annotation.</title>
        <authorList>
            <consortium name="The Broad Institute Genomics Platform"/>
            <consortium name="The Broad Institute Genome Sequencing Center for Infectious Disease"/>
            <person name="Wu L."/>
            <person name="Ma J."/>
        </authorList>
    </citation>
    <scope>NUCLEOTIDE SEQUENCE [LARGE SCALE GENOMIC DNA]</scope>
    <source>
        <strain evidence="2">CCUG 56029</strain>
    </source>
</reference>
<dbReference type="Proteomes" id="UP001595998">
    <property type="component" value="Unassembled WGS sequence"/>
</dbReference>
<proteinExistence type="predicted"/>
<evidence type="ECO:0000313" key="2">
    <source>
        <dbReference type="Proteomes" id="UP001595998"/>
    </source>
</evidence>
<comment type="caution">
    <text evidence="1">The sequence shown here is derived from an EMBL/GenBank/DDBJ whole genome shotgun (WGS) entry which is preliminary data.</text>
</comment>
<gene>
    <name evidence="1" type="ORF">ACFOZ9_01810</name>
</gene>
<protein>
    <submittedName>
        <fullName evidence="1">Uncharacterized protein</fullName>
    </submittedName>
</protein>
<organism evidence="1 2">
    <name type="scientific">Deinococcus navajonensis</name>
    <dbReference type="NCBI Taxonomy" id="309884"/>
    <lineage>
        <taxon>Bacteria</taxon>
        <taxon>Thermotogati</taxon>
        <taxon>Deinococcota</taxon>
        <taxon>Deinococci</taxon>
        <taxon>Deinococcales</taxon>
        <taxon>Deinococcaceae</taxon>
        <taxon>Deinococcus</taxon>
    </lineage>
</organism>
<dbReference type="RefSeq" id="WP_380035684.1">
    <property type="nucleotide sequence ID" value="NZ_JBHSEH010000004.1"/>
</dbReference>
<accession>A0ABV8XK38</accession>